<reference evidence="1 2" key="1">
    <citation type="submission" date="2009-11" db="EMBL/GenBank/DDBJ databases">
        <authorList>
            <person name="Weinstock G."/>
            <person name="Sodergren E."/>
            <person name="Clifton S."/>
            <person name="Fulton L."/>
            <person name="Fulton B."/>
            <person name="Courtney L."/>
            <person name="Fronick C."/>
            <person name="Harrison M."/>
            <person name="Strong C."/>
            <person name="Farmer C."/>
            <person name="Delahaunty K."/>
            <person name="Markovic C."/>
            <person name="Hall O."/>
            <person name="Minx P."/>
            <person name="Tomlinson C."/>
            <person name="Mitreva M."/>
            <person name="Nelson J."/>
            <person name="Hou S."/>
            <person name="Wollam A."/>
            <person name="Pepin K.H."/>
            <person name="Johnson M."/>
            <person name="Bhonagiri V."/>
            <person name="Nash W.E."/>
            <person name="Warren W."/>
            <person name="Chinwalla A."/>
            <person name="Mardis E.R."/>
            <person name="Wilson R.K."/>
        </authorList>
    </citation>
    <scope>NUCLEOTIDE SEQUENCE [LARGE SCALE GENOMIC DNA]</scope>
    <source>
        <strain evidence="1 2">DSM 20093</strain>
    </source>
</reference>
<comment type="caution">
    <text evidence="1">The sequence shown here is derived from an EMBL/GenBank/DDBJ whole genome shotgun (WGS) entry which is preliminary data.</text>
</comment>
<protein>
    <submittedName>
        <fullName evidence="1">Uncharacterized protein</fullName>
    </submittedName>
</protein>
<evidence type="ECO:0000313" key="2">
    <source>
        <dbReference type="Proteomes" id="UP000003656"/>
    </source>
</evidence>
<proteinExistence type="predicted"/>
<gene>
    <name evidence="1" type="ORF">BIFGAL_03252</name>
</gene>
<name>D1NTT5_9BIFI</name>
<dbReference type="EMBL" id="ABXB03000002">
    <property type="protein sequence ID" value="EFA23139.1"/>
    <property type="molecule type" value="Genomic_DNA"/>
</dbReference>
<evidence type="ECO:0000313" key="1">
    <source>
        <dbReference type="EMBL" id="EFA23139.1"/>
    </source>
</evidence>
<dbReference type="AlphaFoldDB" id="D1NTT5"/>
<sequence>MWQRLNSGATPAIIDHWLGLSGLMANHDAAGIMTGRCMRG</sequence>
<organism evidence="1 2">
    <name type="scientific">Bifidobacterium gallicum DSM 20093 = LMG 11596</name>
    <dbReference type="NCBI Taxonomy" id="561180"/>
    <lineage>
        <taxon>Bacteria</taxon>
        <taxon>Bacillati</taxon>
        <taxon>Actinomycetota</taxon>
        <taxon>Actinomycetes</taxon>
        <taxon>Bifidobacteriales</taxon>
        <taxon>Bifidobacteriaceae</taxon>
        <taxon>Bifidobacterium</taxon>
    </lineage>
</organism>
<accession>D1NTT5</accession>
<dbReference type="Proteomes" id="UP000003656">
    <property type="component" value="Unassembled WGS sequence"/>
</dbReference>